<dbReference type="Pfam" id="PF03732">
    <property type="entry name" value="Retrotrans_gag"/>
    <property type="match status" value="1"/>
</dbReference>
<gene>
    <name evidence="3" type="ORF">TSUD_232200</name>
</gene>
<dbReference type="AlphaFoldDB" id="A0A2Z6M651"/>
<feature type="region of interest" description="Disordered" evidence="1">
    <location>
        <begin position="44"/>
        <end position="66"/>
    </location>
</feature>
<dbReference type="EMBL" id="DF973170">
    <property type="protein sequence ID" value="GAU17344.1"/>
    <property type="molecule type" value="Genomic_DNA"/>
</dbReference>
<organism evidence="3 4">
    <name type="scientific">Trifolium subterraneum</name>
    <name type="common">Subterranean clover</name>
    <dbReference type="NCBI Taxonomy" id="3900"/>
    <lineage>
        <taxon>Eukaryota</taxon>
        <taxon>Viridiplantae</taxon>
        <taxon>Streptophyta</taxon>
        <taxon>Embryophyta</taxon>
        <taxon>Tracheophyta</taxon>
        <taxon>Spermatophyta</taxon>
        <taxon>Magnoliopsida</taxon>
        <taxon>eudicotyledons</taxon>
        <taxon>Gunneridae</taxon>
        <taxon>Pentapetalae</taxon>
        <taxon>rosids</taxon>
        <taxon>fabids</taxon>
        <taxon>Fabales</taxon>
        <taxon>Fabaceae</taxon>
        <taxon>Papilionoideae</taxon>
        <taxon>50 kb inversion clade</taxon>
        <taxon>NPAAA clade</taxon>
        <taxon>Hologalegina</taxon>
        <taxon>IRL clade</taxon>
        <taxon>Trifolieae</taxon>
        <taxon>Trifolium</taxon>
    </lineage>
</organism>
<protein>
    <recommendedName>
        <fullName evidence="2">Retrotransposon gag domain-containing protein</fullName>
    </recommendedName>
</protein>
<accession>A0A2Z6M651</accession>
<evidence type="ECO:0000313" key="4">
    <source>
        <dbReference type="Proteomes" id="UP000242715"/>
    </source>
</evidence>
<dbReference type="OrthoDB" id="1434596at2759"/>
<dbReference type="Proteomes" id="UP000242715">
    <property type="component" value="Unassembled WGS sequence"/>
</dbReference>
<proteinExistence type="predicted"/>
<evidence type="ECO:0000313" key="3">
    <source>
        <dbReference type="EMBL" id="GAU17344.1"/>
    </source>
</evidence>
<evidence type="ECO:0000256" key="1">
    <source>
        <dbReference type="SAM" id="MobiDB-lite"/>
    </source>
</evidence>
<keyword evidence="4" id="KW-1185">Reference proteome</keyword>
<dbReference type="InterPro" id="IPR005162">
    <property type="entry name" value="Retrotrans_gag_dom"/>
</dbReference>
<sequence length="222" mass="25781">MVMTETNIGELNKKVDERHEEVSARLEELSVGMDEIRKFLLSKKSDEDENSSHRNKSSKGACRDGPQQHYATRISKIDFPRFDGKKMKEWLYKCDQFFALDATPDDSRVRLASIHLECPALQWHVNYMKSKFNVYPSWTEYVIDDTQRFGEVFEDPLAELINIKQTGTVQDYIDAFELASTQVNLFPEQSLSIFLAGLENTTQMHVRMFHPTSEGKRPMYVL</sequence>
<reference evidence="4" key="1">
    <citation type="journal article" date="2017" name="Front. Plant Sci.">
        <title>Climate Clever Clovers: New Paradigm to Reduce the Environmental Footprint of Ruminants by Breeding Low Methanogenic Forages Utilizing Haplotype Variation.</title>
        <authorList>
            <person name="Kaur P."/>
            <person name="Appels R."/>
            <person name="Bayer P.E."/>
            <person name="Keeble-Gagnere G."/>
            <person name="Wang J."/>
            <person name="Hirakawa H."/>
            <person name="Shirasawa K."/>
            <person name="Vercoe P."/>
            <person name="Stefanova K."/>
            <person name="Durmic Z."/>
            <person name="Nichols P."/>
            <person name="Revell C."/>
            <person name="Isobe S.N."/>
            <person name="Edwards D."/>
            <person name="Erskine W."/>
        </authorList>
    </citation>
    <scope>NUCLEOTIDE SEQUENCE [LARGE SCALE GENOMIC DNA]</scope>
    <source>
        <strain evidence="4">cv. Daliak</strain>
    </source>
</reference>
<feature type="domain" description="Retrotransposon gag" evidence="2">
    <location>
        <begin position="110"/>
        <end position="199"/>
    </location>
</feature>
<name>A0A2Z6M651_TRISU</name>
<evidence type="ECO:0000259" key="2">
    <source>
        <dbReference type="Pfam" id="PF03732"/>
    </source>
</evidence>